<evidence type="ECO:0000259" key="4">
    <source>
        <dbReference type="PROSITE" id="PS51071"/>
    </source>
</evidence>
<dbReference type="InterPro" id="IPR046348">
    <property type="entry name" value="SIS_dom_sf"/>
</dbReference>
<dbReference type="GO" id="GO:0003677">
    <property type="term" value="F:DNA binding"/>
    <property type="evidence" value="ECO:0007669"/>
    <property type="project" value="UniProtKB-KW"/>
</dbReference>
<dbReference type="AlphaFoldDB" id="A0AAW4DNQ6"/>
<dbReference type="GO" id="GO:0097367">
    <property type="term" value="F:carbohydrate derivative binding"/>
    <property type="evidence" value="ECO:0007669"/>
    <property type="project" value="InterPro"/>
</dbReference>
<organism evidence="6 7">
    <name type="scientific">Lactobacillus crispatus</name>
    <dbReference type="NCBI Taxonomy" id="47770"/>
    <lineage>
        <taxon>Bacteria</taxon>
        <taxon>Bacillati</taxon>
        <taxon>Bacillota</taxon>
        <taxon>Bacilli</taxon>
        <taxon>Lactobacillales</taxon>
        <taxon>Lactobacillaceae</taxon>
        <taxon>Lactobacillus</taxon>
    </lineage>
</organism>
<dbReference type="InterPro" id="IPR009057">
    <property type="entry name" value="Homeodomain-like_sf"/>
</dbReference>
<dbReference type="PANTHER" id="PTHR30514:SF1">
    <property type="entry name" value="HTH-TYPE TRANSCRIPTIONAL REGULATOR HEXR-RELATED"/>
    <property type="match status" value="1"/>
</dbReference>
<feature type="domain" description="SIS" evidence="5">
    <location>
        <begin position="120"/>
        <end position="261"/>
    </location>
</feature>
<dbReference type="EMBL" id="JACCPP010000008">
    <property type="protein sequence ID" value="MBI1707398.1"/>
    <property type="molecule type" value="Genomic_DNA"/>
</dbReference>
<evidence type="ECO:0000313" key="7">
    <source>
        <dbReference type="Proteomes" id="UP001194414"/>
    </source>
</evidence>
<dbReference type="InterPro" id="IPR000281">
    <property type="entry name" value="HTH_RpiR"/>
</dbReference>
<evidence type="ECO:0000256" key="2">
    <source>
        <dbReference type="ARBA" id="ARBA00023125"/>
    </source>
</evidence>
<keyword evidence="3" id="KW-0804">Transcription</keyword>
<dbReference type="Pfam" id="PF01380">
    <property type="entry name" value="SIS"/>
    <property type="match status" value="1"/>
</dbReference>
<evidence type="ECO:0000256" key="3">
    <source>
        <dbReference type="ARBA" id="ARBA00023163"/>
    </source>
</evidence>
<name>A0AAW4DNQ6_9LACO</name>
<accession>A0AAW4DNQ6</accession>
<dbReference type="PROSITE" id="PS51071">
    <property type="entry name" value="HTH_RPIR"/>
    <property type="match status" value="1"/>
</dbReference>
<keyword evidence="2" id="KW-0238">DNA-binding</keyword>
<proteinExistence type="predicted"/>
<evidence type="ECO:0000313" key="6">
    <source>
        <dbReference type="EMBL" id="MBI1707398.1"/>
    </source>
</evidence>
<comment type="caution">
    <text evidence="6">The sequence shown here is derived from an EMBL/GenBank/DDBJ whole genome shotgun (WGS) entry which is preliminary data.</text>
</comment>
<dbReference type="SUPFAM" id="SSF46689">
    <property type="entry name" value="Homeodomain-like"/>
    <property type="match status" value="1"/>
</dbReference>
<evidence type="ECO:0000259" key="5">
    <source>
        <dbReference type="PROSITE" id="PS51464"/>
    </source>
</evidence>
<dbReference type="PROSITE" id="PS51464">
    <property type="entry name" value="SIS"/>
    <property type="match status" value="1"/>
</dbReference>
<protein>
    <submittedName>
        <fullName evidence="6">Transcriptional regulator</fullName>
    </submittedName>
</protein>
<dbReference type="GO" id="GO:1901135">
    <property type="term" value="P:carbohydrate derivative metabolic process"/>
    <property type="evidence" value="ECO:0007669"/>
    <property type="project" value="InterPro"/>
</dbReference>
<dbReference type="CDD" id="cd05013">
    <property type="entry name" value="SIS_RpiR"/>
    <property type="match status" value="1"/>
</dbReference>
<dbReference type="SUPFAM" id="SSF53697">
    <property type="entry name" value="SIS domain"/>
    <property type="match status" value="1"/>
</dbReference>
<evidence type="ECO:0000256" key="1">
    <source>
        <dbReference type="ARBA" id="ARBA00023015"/>
    </source>
</evidence>
<gene>
    <name evidence="6" type="ORF">HYQ56_0377</name>
</gene>
<dbReference type="InterPro" id="IPR047640">
    <property type="entry name" value="RpiR-like"/>
</dbReference>
<dbReference type="InterPro" id="IPR036388">
    <property type="entry name" value="WH-like_DNA-bd_sf"/>
</dbReference>
<sequence length="278" mass="30409">MMTKIIDTIYSKLATMSASDQKIAQVILKQPEQVVNYTISKLATEAEVSDASVTRFCHNLDLTGFHDLKIQLAQNATESVSLQNMSRDDASANLELIEKNKVAEIKATLENVTEAKLDQVLHFLTESRIVQVSAEGDTYPVAADAVYKFNQIGLLAIDSGGTIETAIAQTMNLSKKDCLLVISNSGEAAGIIKQIKVAKQKGMPVIAITNRDDSPIALLADVHLKTAVRQTVMQSQYYFSRVASMTMIEALYLLLIAGDAGRVEHIKEHEAIISNQKI</sequence>
<dbReference type="Proteomes" id="UP001194414">
    <property type="component" value="Unassembled WGS sequence"/>
</dbReference>
<dbReference type="Gene3D" id="1.10.10.10">
    <property type="entry name" value="Winged helix-like DNA-binding domain superfamily/Winged helix DNA-binding domain"/>
    <property type="match status" value="1"/>
</dbReference>
<dbReference type="PANTHER" id="PTHR30514">
    <property type="entry name" value="GLUCOKINASE"/>
    <property type="match status" value="1"/>
</dbReference>
<dbReference type="InterPro" id="IPR001347">
    <property type="entry name" value="SIS_dom"/>
</dbReference>
<dbReference type="GO" id="GO:0003700">
    <property type="term" value="F:DNA-binding transcription factor activity"/>
    <property type="evidence" value="ECO:0007669"/>
    <property type="project" value="InterPro"/>
</dbReference>
<dbReference type="Gene3D" id="3.40.50.10490">
    <property type="entry name" value="Glucose-6-phosphate isomerase like protein, domain 1"/>
    <property type="match status" value="1"/>
</dbReference>
<dbReference type="Pfam" id="PF01418">
    <property type="entry name" value="HTH_6"/>
    <property type="match status" value="1"/>
</dbReference>
<dbReference type="InterPro" id="IPR035472">
    <property type="entry name" value="RpiR-like_SIS"/>
</dbReference>
<reference evidence="6" key="1">
    <citation type="submission" date="2020-07" db="EMBL/GenBank/DDBJ databases">
        <title>Comparative genomics analyses of Lactobacillus crispatus isolated from different ecological niches.</title>
        <authorList>
            <person name="Mancino W."/>
            <person name="Mancabelli L."/>
            <person name="Lugli G.A."/>
            <person name="Milani C."/>
            <person name="Viappiani A."/>
            <person name="Anzalone R."/>
            <person name="Longhi G."/>
            <person name="Ventura M."/>
            <person name="Turroni F."/>
        </authorList>
    </citation>
    <scope>NUCLEOTIDE SEQUENCE</scope>
    <source>
        <strain evidence="6">LB65</strain>
    </source>
</reference>
<keyword evidence="1" id="KW-0805">Transcription regulation</keyword>
<feature type="domain" description="HTH rpiR-type" evidence="4">
    <location>
        <begin position="3"/>
        <end position="79"/>
    </location>
</feature>